<dbReference type="KEGG" id="nfn:NFRAN_2681"/>
<name>A0A484IB71_9ARCH</name>
<sequence length="44" mass="5160">MFITFVNSKKRETPNTPYKKILKKLKEVYGSIINISEKEETANK</sequence>
<dbReference type="AlphaFoldDB" id="A0A484IB71"/>
<keyword evidence="2" id="KW-1185">Reference proteome</keyword>
<evidence type="ECO:0000313" key="1">
    <source>
        <dbReference type="EMBL" id="VFJ15003.1"/>
    </source>
</evidence>
<evidence type="ECO:0000313" key="2">
    <source>
        <dbReference type="Proteomes" id="UP000294299"/>
    </source>
</evidence>
<organism evidence="1 2">
    <name type="scientific">Candidatus Nitrosocosmicus franklandianus</name>
    <dbReference type="NCBI Taxonomy" id="1798806"/>
    <lineage>
        <taxon>Archaea</taxon>
        <taxon>Nitrososphaerota</taxon>
        <taxon>Nitrososphaeria</taxon>
        <taxon>Nitrososphaerales</taxon>
        <taxon>Nitrososphaeraceae</taxon>
        <taxon>Candidatus Nitrosocosmicus</taxon>
    </lineage>
</organism>
<proteinExistence type="predicted"/>
<dbReference type="EMBL" id="LR216287">
    <property type="protein sequence ID" value="VFJ15003.1"/>
    <property type="molecule type" value="Genomic_DNA"/>
</dbReference>
<protein>
    <submittedName>
        <fullName evidence="1">Uncharacterized protein</fullName>
    </submittedName>
</protein>
<dbReference type="Proteomes" id="UP000294299">
    <property type="component" value="Chromosome NFRAN"/>
</dbReference>
<gene>
    <name evidence="1" type="ORF">NFRAN_2681</name>
</gene>
<reference evidence="1 2" key="1">
    <citation type="submission" date="2019-02" db="EMBL/GenBank/DDBJ databases">
        <authorList>
            <person name="Lehtovirta-Morley E L."/>
        </authorList>
    </citation>
    <scope>NUCLEOTIDE SEQUENCE [LARGE SCALE GENOMIC DNA]</scope>
    <source>
        <strain evidence="1">NFRAN1</strain>
    </source>
</reference>
<accession>A0A484IB71</accession>